<sequence length="464" mass="53298">MKSQSPLYWHQGLFLQPHHFQQFDQYQQSLLLPLKEQLTPHFWGIIENRINKDALKNQTMEINRADLIFQDGTWVEFPGNSLLQSRSFDHAWVEADKPFTVYLGLRKLDPNAANVAVLENSDALSSAAARLVAFREAGEVGDIYTAGPRASVRKLQFLLRIFWENEITDLDDYTLIPIAQLWREGEDILLSKQFVPPCLSVTGSAGLFQMIKSVRDQIASRCRQLQEYKSPKEMQTSSFDTEYMVYLLALRSLNRYAPALFHLLEAPSVHPWQVYALFRQIVGELSSFSDRINALGETANDVKLMPAYDHNDLTRCFSDATTLITELLNDIIIGPEHIIRLEKDDIGFRAEIPPEALDRRNEFYLVIRSKTKESALKKALTNIVKICSVDHMPTLISRALPGIALEQTKIPPPGLPRRSDSQYFRLDRSDGLWRYVERSQNIQIYWENPPDDLYAELVVLQKQS</sequence>
<dbReference type="PANTHER" id="PTHR35566">
    <property type="entry name" value="BLR3599 PROTEIN"/>
    <property type="match status" value="1"/>
</dbReference>
<reference evidence="1 2" key="1">
    <citation type="submission" date="2020-07" db="EMBL/GenBank/DDBJ databases">
        <title>Genomic Encyclopedia of Type Strains, Phase IV (KMG-IV): sequencing the most valuable type-strain genomes for metagenomic binning, comparative biology and taxonomic classification.</title>
        <authorList>
            <person name="Goeker M."/>
        </authorList>
    </citation>
    <scope>NUCLEOTIDE SEQUENCE [LARGE SCALE GENOMIC DNA]</scope>
    <source>
        <strain evidence="1 2">DSM 17721</strain>
    </source>
</reference>
<organism evidence="1 2">
    <name type="scientific">Desulfosalsimonas propionicica</name>
    <dbReference type="NCBI Taxonomy" id="332175"/>
    <lineage>
        <taxon>Bacteria</taxon>
        <taxon>Pseudomonadati</taxon>
        <taxon>Thermodesulfobacteriota</taxon>
        <taxon>Desulfobacteria</taxon>
        <taxon>Desulfobacterales</taxon>
        <taxon>Desulfosalsimonadaceae</taxon>
        <taxon>Desulfosalsimonas</taxon>
    </lineage>
</organism>
<evidence type="ECO:0000313" key="1">
    <source>
        <dbReference type="EMBL" id="MBA2880261.1"/>
    </source>
</evidence>
<dbReference type="AlphaFoldDB" id="A0A7W0C6W5"/>
<dbReference type="Proteomes" id="UP000525298">
    <property type="component" value="Unassembled WGS sequence"/>
</dbReference>
<dbReference type="Pfam" id="PF05936">
    <property type="entry name" value="T6SS_VasE"/>
    <property type="match status" value="1"/>
</dbReference>
<dbReference type="NCBIfam" id="TIGR03353">
    <property type="entry name" value="VI_chp_4"/>
    <property type="match status" value="1"/>
</dbReference>
<name>A0A7W0C6W5_9BACT</name>
<evidence type="ECO:0000313" key="2">
    <source>
        <dbReference type="Proteomes" id="UP000525298"/>
    </source>
</evidence>
<dbReference type="PANTHER" id="PTHR35566:SF1">
    <property type="entry name" value="TYPE VI SECRETION SYSTEM BASEPLATE COMPONENT TSSK1"/>
    <property type="match status" value="1"/>
</dbReference>
<comment type="caution">
    <text evidence="1">The sequence shown here is derived from an EMBL/GenBank/DDBJ whole genome shotgun (WGS) entry which is preliminary data.</text>
</comment>
<dbReference type="InterPro" id="IPR010263">
    <property type="entry name" value="T6SS_TssK"/>
</dbReference>
<gene>
    <name evidence="1" type="ORF">HNR65_000568</name>
</gene>
<accession>A0A7W0C6W5</accession>
<proteinExistence type="predicted"/>
<dbReference type="EMBL" id="JACDUS010000001">
    <property type="protein sequence ID" value="MBA2880261.1"/>
    <property type="molecule type" value="Genomic_DNA"/>
</dbReference>
<protein>
    <submittedName>
        <fullName evidence="1">Type VI secretion system protein ImpJ</fullName>
    </submittedName>
</protein>
<dbReference type="RefSeq" id="WP_181549910.1">
    <property type="nucleotide sequence ID" value="NZ_JACDUS010000001.1"/>
</dbReference>
<keyword evidence="2" id="KW-1185">Reference proteome</keyword>